<keyword evidence="2" id="KW-1185">Reference proteome</keyword>
<reference evidence="1 2" key="1">
    <citation type="journal article" date="2022" name="Nat. Plants">
        <title>Genomes of leafy and leafless Platanthera orchids illuminate the evolution of mycoheterotrophy.</title>
        <authorList>
            <person name="Li M.H."/>
            <person name="Liu K.W."/>
            <person name="Li Z."/>
            <person name="Lu H.C."/>
            <person name="Ye Q.L."/>
            <person name="Zhang D."/>
            <person name="Wang J.Y."/>
            <person name="Li Y.F."/>
            <person name="Zhong Z.M."/>
            <person name="Liu X."/>
            <person name="Yu X."/>
            <person name="Liu D.K."/>
            <person name="Tu X.D."/>
            <person name="Liu B."/>
            <person name="Hao Y."/>
            <person name="Liao X.Y."/>
            <person name="Jiang Y.T."/>
            <person name="Sun W.H."/>
            <person name="Chen J."/>
            <person name="Chen Y.Q."/>
            <person name="Ai Y."/>
            <person name="Zhai J.W."/>
            <person name="Wu S.S."/>
            <person name="Zhou Z."/>
            <person name="Hsiao Y.Y."/>
            <person name="Wu W.L."/>
            <person name="Chen Y.Y."/>
            <person name="Lin Y.F."/>
            <person name="Hsu J.L."/>
            <person name="Li C.Y."/>
            <person name="Wang Z.W."/>
            <person name="Zhao X."/>
            <person name="Zhong W.Y."/>
            <person name="Ma X.K."/>
            <person name="Ma L."/>
            <person name="Huang J."/>
            <person name="Chen G.Z."/>
            <person name="Huang M.Z."/>
            <person name="Huang L."/>
            <person name="Peng D.H."/>
            <person name="Luo Y.B."/>
            <person name="Zou S.Q."/>
            <person name="Chen S.P."/>
            <person name="Lan S."/>
            <person name="Tsai W.C."/>
            <person name="Van de Peer Y."/>
            <person name="Liu Z.J."/>
        </authorList>
    </citation>
    <scope>NUCLEOTIDE SEQUENCE [LARGE SCALE GENOMIC DNA]</scope>
    <source>
        <strain evidence="1">Lor288</strain>
    </source>
</reference>
<sequence length="137" mass="15288">MITPVCRCCDWDKKFCREIYPAAADGVKKIGRKSSRFASHEKLIAVAGSGIGKLVPAALTVSRPAAWRKDFPSPDSWFPSRPLPFNPSRHRLKGKVFFSESIFYVAALDLEGRNRESPAILPSPITRSGRRIRSRSS</sequence>
<accession>A0ABR2M4L4</accession>
<dbReference type="EMBL" id="JBBWWR010000012">
    <property type="protein sequence ID" value="KAK8958882.1"/>
    <property type="molecule type" value="Genomic_DNA"/>
</dbReference>
<comment type="caution">
    <text evidence="1">The sequence shown here is derived from an EMBL/GenBank/DDBJ whole genome shotgun (WGS) entry which is preliminary data.</text>
</comment>
<gene>
    <name evidence="1" type="ORF">KSP40_PGU014558</name>
</gene>
<organism evidence="1 2">
    <name type="scientific">Platanthera guangdongensis</name>
    <dbReference type="NCBI Taxonomy" id="2320717"/>
    <lineage>
        <taxon>Eukaryota</taxon>
        <taxon>Viridiplantae</taxon>
        <taxon>Streptophyta</taxon>
        <taxon>Embryophyta</taxon>
        <taxon>Tracheophyta</taxon>
        <taxon>Spermatophyta</taxon>
        <taxon>Magnoliopsida</taxon>
        <taxon>Liliopsida</taxon>
        <taxon>Asparagales</taxon>
        <taxon>Orchidaceae</taxon>
        <taxon>Orchidoideae</taxon>
        <taxon>Orchideae</taxon>
        <taxon>Orchidinae</taxon>
        <taxon>Platanthera</taxon>
    </lineage>
</organism>
<evidence type="ECO:0000313" key="2">
    <source>
        <dbReference type="Proteomes" id="UP001412067"/>
    </source>
</evidence>
<dbReference type="Proteomes" id="UP001412067">
    <property type="component" value="Unassembled WGS sequence"/>
</dbReference>
<proteinExistence type="predicted"/>
<evidence type="ECO:0000313" key="1">
    <source>
        <dbReference type="EMBL" id="KAK8958882.1"/>
    </source>
</evidence>
<name>A0ABR2M4L4_9ASPA</name>
<protein>
    <submittedName>
        <fullName evidence="1">Uncharacterized protein</fullName>
    </submittedName>
</protein>